<protein>
    <recommendedName>
        <fullName evidence="5 15">Hypoxanthine phosphoribosyltransferase</fullName>
        <ecNumber evidence="5 15">2.4.2.8</ecNumber>
    </recommendedName>
</protein>
<comment type="pathway">
    <text evidence="3 15">Purine metabolism; IMP biosynthesis via salvage pathway; IMP from hypoxanthine: step 1/1.</text>
</comment>
<dbReference type="EC" id="2.4.2.8" evidence="5 15"/>
<keyword evidence="10 15" id="KW-0660">Purine salvage</keyword>
<evidence type="ECO:0000259" key="16">
    <source>
        <dbReference type="Pfam" id="PF00156"/>
    </source>
</evidence>
<comment type="caution">
    <text evidence="17">The sequence shown here is derived from an EMBL/GenBank/DDBJ whole genome shotgun (WGS) entry which is preliminary data.</text>
</comment>
<dbReference type="PANTHER" id="PTHR43340:SF1">
    <property type="entry name" value="HYPOXANTHINE PHOSPHORIBOSYLTRANSFERASE"/>
    <property type="match status" value="1"/>
</dbReference>
<dbReference type="AlphaFoldDB" id="A0A7X9P0M7"/>
<dbReference type="Proteomes" id="UP000576082">
    <property type="component" value="Unassembled WGS sequence"/>
</dbReference>
<dbReference type="GO" id="GO:0006166">
    <property type="term" value="P:purine ribonucleoside salvage"/>
    <property type="evidence" value="ECO:0007669"/>
    <property type="project" value="UniProtKB-KW"/>
</dbReference>
<name>A0A7X9P0M7_9BACT</name>
<dbReference type="InterPro" id="IPR000836">
    <property type="entry name" value="PRTase_dom"/>
</dbReference>
<keyword evidence="12 15" id="KW-0460">Magnesium</keyword>
<evidence type="ECO:0000313" key="17">
    <source>
        <dbReference type="EMBL" id="NME67371.1"/>
    </source>
</evidence>
<comment type="catalytic activity">
    <reaction evidence="14">
        <text>IMP + diphosphate = hypoxanthine + 5-phospho-alpha-D-ribose 1-diphosphate</text>
        <dbReference type="Rhea" id="RHEA:17973"/>
        <dbReference type="ChEBI" id="CHEBI:17368"/>
        <dbReference type="ChEBI" id="CHEBI:33019"/>
        <dbReference type="ChEBI" id="CHEBI:58017"/>
        <dbReference type="ChEBI" id="CHEBI:58053"/>
        <dbReference type="EC" id="2.4.2.8"/>
    </reaction>
    <physiologicalReaction direction="right-to-left" evidence="14">
        <dbReference type="Rhea" id="RHEA:17975"/>
    </physiologicalReaction>
</comment>
<dbReference type="Gene3D" id="3.40.50.2020">
    <property type="match status" value="1"/>
</dbReference>
<evidence type="ECO:0000256" key="11">
    <source>
        <dbReference type="ARBA" id="ARBA00022741"/>
    </source>
</evidence>
<dbReference type="InterPro" id="IPR050408">
    <property type="entry name" value="HGPRT"/>
</dbReference>
<sequence length="182" mass="20528">MAKVTKVLDKEFVPFISKEEIAKRNQEIGQQITKDYEGKDVLMVSVLNGSFMFTSDLAKEIDLEIDISFVKYSSYQGTESTGKVKQLIGFNEADVRGKHVIIVEDIVDTGRTMKALLKDLEEMKPASVKVCALLYKPEALKIPITIDYVGFEIDPRFVVGYGLDYDHFGRNIPEILVLKDKA</sequence>
<dbReference type="GO" id="GO:0032264">
    <property type="term" value="P:IMP salvage"/>
    <property type="evidence" value="ECO:0007669"/>
    <property type="project" value="UniProtKB-UniPathway"/>
</dbReference>
<dbReference type="GO" id="GO:0000287">
    <property type="term" value="F:magnesium ion binding"/>
    <property type="evidence" value="ECO:0007669"/>
    <property type="project" value="TreeGrafter"/>
</dbReference>
<dbReference type="CDD" id="cd06223">
    <property type="entry name" value="PRTases_typeI"/>
    <property type="match status" value="1"/>
</dbReference>
<keyword evidence="8 15" id="KW-0808">Transferase</keyword>
<proteinExistence type="inferred from homology"/>
<comment type="similarity">
    <text evidence="4 15">Belongs to the purine/pyrimidine phosphoribosyltransferase family.</text>
</comment>
<keyword evidence="9 15" id="KW-0479">Metal-binding</keyword>
<evidence type="ECO:0000256" key="13">
    <source>
        <dbReference type="ARBA" id="ARBA00048811"/>
    </source>
</evidence>
<keyword evidence="7 15" id="KW-0328">Glycosyltransferase</keyword>
<dbReference type="GO" id="GO:0006178">
    <property type="term" value="P:guanine salvage"/>
    <property type="evidence" value="ECO:0007669"/>
    <property type="project" value="TreeGrafter"/>
</dbReference>
<keyword evidence="18" id="KW-1185">Reference proteome</keyword>
<evidence type="ECO:0000256" key="12">
    <source>
        <dbReference type="ARBA" id="ARBA00022842"/>
    </source>
</evidence>
<dbReference type="SUPFAM" id="SSF53271">
    <property type="entry name" value="PRTase-like"/>
    <property type="match status" value="1"/>
</dbReference>
<reference evidence="17 18" key="1">
    <citation type="submission" date="2020-04" db="EMBL/GenBank/DDBJ databases">
        <title>Flammeovirga sp. SR4, a novel species isolated from seawater.</title>
        <authorList>
            <person name="Wang X."/>
        </authorList>
    </citation>
    <scope>NUCLEOTIDE SEQUENCE [LARGE SCALE GENOMIC DNA]</scope>
    <source>
        <strain evidence="17 18">ATCC 23126</strain>
    </source>
</reference>
<dbReference type="EMBL" id="JABANE010000010">
    <property type="protein sequence ID" value="NME67371.1"/>
    <property type="molecule type" value="Genomic_DNA"/>
</dbReference>
<feature type="domain" description="Phosphoribosyltransferase" evidence="16">
    <location>
        <begin position="20"/>
        <end position="165"/>
    </location>
</feature>
<evidence type="ECO:0000256" key="8">
    <source>
        <dbReference type="ARBA" id="ARBA00022679"/>
    </source>
</evidence>
<dbReference type="InterPro" id="IPR029057">
    <property type="entry name" value="PRTase-like"/>
</dbReference>
<evidence type="ECO:0000256" key="1">
    <source>
        <dbReference type="ARBA" id="ARBA00001946"/>
    </source>
</evidence>
<evidence type="ECO:0000256" key="14">
    <source>
        <dbReference type="ARBA" id="ARBA00049402"/>
    </source>
</evidence>
<dbReference type="RefSeq" id="WP_169655670.1">
    <property type="nucleotide sequence ID" value="NZ_JABANE010000010.1"/>
</dbReference>
<comment type="catalytic activity">
    <reaction evidence="13">
        <text>GMP + diphosphate = guanine + 5-phospho-alpha-D-ribose 1-diphosphate</text>
        <dbReference type="Rhea" id="RHEA:25424"/>
        <dbReference type="ChEBI" id="CHEBI:16235"/>
        <dbReference type="ChEBI" id="CHEBI:33019"/>
        <dbReference type="ChEBI" id="CHEBI:58017"/>
        <dbReference type="ChEBI" id="CHEBI:58115"/>
        <dbReference type="EC" id="2.4.2.8"/>
    </reaction>
    <physiologicalReaction direction="right-to-left" evidence="13">
        <dbReference type="Rhea" id="RHEA:25426"/>
    </physiologicalReaction>
</comment>
<evidence type="ECO:0000256" key="6">
    <source>
        <dbReference type="ARBA" id="ARBA00022490"/>
    </source>
</evidence>
<evidence type="ECO:0000256" key="9">
    <source>
        <dbReference type="ARBA" id="ARBA00022723"/>
    </source>
</evidence>
<organism evidence="17 18">
    <name type="scientific">Flammeovirga aprica JL-4</name>
    <dbReference type="NCBI Taxonomy" id="694437"/>
    <lineage>
        <taxon>Bacteria</taxon>
        <taxon>Pseudomonadati</taxon>
        <taxon>Bacteroidota</taxon>
        <taxon>Cytophagia</taxon>
        <taxon>Cytophagales</taxon>
        <taxon>Flammeovirgaceae</taxon>
        <taxon>Flammeovirga</taxon>
    </lineage>
</organism>
<evidence type="ECO:0000256" key="15">
    <source>
        <dbReference type="RuleBase" id="RU364099"/>
    </source>
</evidence>
<evidence type="ECO:0000256" key="2">
    <source>
        <dbReference type="ARBA" id="ARBA00004496"/>
    </source>
</evidence>
<evidence type="ECO:0000313" key="18">
    <source>
        <dbReference type="Proteomes" id="UP000576082"/>
    </source>
</evidence>
<accession>A0A7X9P0M7</accession>
<comment type="cofactor">
    <cofactor evidence="1 15">
        <name>Mg(2+)</name>
        <dbReference type="ChEBI" id="CHEBI:18420"/>
    </cofactor>
</comment>
<comment type="subcellular location">
    <subcellularLocation>
        <location evidence="2 15">Cytoplasm</location>
    </subcellularLocation>
</comment>
<evidence type="ECO:0000256" key="10">
    <source>
        <dbReference type="ARBA" id="ARBA00022726"/>
    </source>
</evidence>
<keyword evidence="11 15" id="KW-0547">Nucleotide-binding</keyword>
<dbReference type="PANTHER" id="PTHR43340">
    <property type="entry name" value="HYPOXANTHINE-GUANINE PHOSPHORIBOSYLTRANSFERASE"/>
    <property type="match status" value="1"/>
</dbReference>
<dbReference type="GO" id="GO:0032263">
    <property type="term" value="P:GMP salvage"/>
    <property type="evidence" value="ECO:0007669"/>
    <property type="project" value="TreeGrafter"/>
</dbReference>
<keyword evidence="6 15" id="KW-0963">Cytoplasm</keyword>
<dbReference type="GO" id="GO:0046100">
    <property type="term" value="P:hypoxanthine metabolic process"/>
    <property type="evidence" value="ECO:0007669"/>
    <property type="project" value="TreeGrafter"/>
</dbReference>
<dbReference type="GO" id="GO:0004422">
    <property type="term" value="F:hypoxanthine phosphoribosyltransferase activity"/>
    <property type="evidence" value="ECO:0007669"/>
    <property type="project" value="InterPro"/>
</dbReference>
<evidence type="ECO:0000256" key="4">
    <source>
        <dbReference type="ARBA" id="ARBA00008391"/>
    </source>
</evidence>
<evidence type="ECO:0000256" key="5">
    <source>
        <dbReference type="ARBA" id="ARBA00011895"/>
    </source>
</evidence>
<dbReference type="NCBIfam" id="TIGR01203">
    <property type="entry name" value="HGPRTase"/>
    <property type="match status" value="1"/>
</dbReference>
<dbReference type="InterPro" id="IPR005904">
    <property type="entry name" value="Hxn_phspho_trans"/>
</dbReference>
<dbReference type="Pfam" id="PF00156">
    <property type="entry name" value="Pribosyltran"/>
    <property type="match status" value="1"/>
</dbReference>
<dbReference type="GO" id="GO:0000166">
    <property type="term" value="F:nucleotide binding"/>
    <property type="evidence" value="ECO:0007669"/>
    <property type="project" value="UniProtKB-KW"/>
</dbReference>
<dbReference type="UniPathway" id="UPA00591">
    <property type="reaction ID" value="UER00648"/>
</dbReference>
<dbReference type="GO" id="GO:0005829">
    <property type="term" value="C:cytosol"/>
    <property type="evidence" value="ECO:0007669"/>
    <property type="project" value="TreeGrafter"/>
</dbReference>
<evidence type="ECO:0000256" key="3">
    <source>
        <dbReference type="ARBA" id="ARBA00004669"/>
    </source>
</evidence>
<gene>
    <name evidence="17" type="primary">hpt</name>
    <name evidence="17" type="ORF">HHU12_05290</name>
</gene>
<evidence type="ECO:0000256" key="7">
    <source>
        <dbReference type="ARBA" id="ARBA00022676"/>
    </source>
</evidence>